<reference evidence="3" key="1">
    <citation type="submission" date="2023-01" db="EMBL/GenBank/DDBJ databases">
        <title>Colletotrichum chrysophilum M932 genome sequence.</title>
        <authorList>
            <person name="Baroncelli R."/>
        </authorList>
    </citation>
    <scope>NUCLEOTIDE SEQUENCE</scope>
    <source>
        <strain evidence="3">M932</strain>
    </source>
</reference>
<feature type="compositionally biased region" description="Polar residues" evidence="1">
    <location>
        <begin position="713"/>
        <end position="731"/>
    </location>
</feature>
<dbReference type="Gene3D" id="1.10.510.10">
    <property type="entry name" value="Transferase(Phosphotransferase) domain 1"/>
    <property type="match status" value="1"/>
</dbReference>
<dbReference type="Pfam" id="PF00069">
    <property type="entry name" value="Pkinase"/>
    <property type="match status" value="1"/>
</dbReference>
<organism evidence="3 4">
    <name type="scientific">Colletotrichum chrysophilum</name>
    <dbReference type="NCBI Taxonomy" id="1836956"/>
    <lineage>
        <taxon>Eukaryota</taxon>
        <taxon>Fungi</taxon>
        <taxon>Dikarya</taxon>
        <taxon>Ascomycota</taxon>
        <taxon>Pezizomycotina</taxon>
        <taxon>Sordariomycetes</taxon>
        <taxon>Hypocreomycetidae</taxon>
        <taxon>Glomerellales</taxon>
        <taxon>Glomerellaceae</taxon>
        <taxon>Colletotrichum</taxon>
        <taxon>Colletotrichum gloeosporioides species complex</taxon>
    </lineage>
</organism>
<feature type="compositionally biased region" description="Polar residues" evidence="1">
    <location>
        <begin position="554"/>
        <end position="569"/>
    </location>
</feature>
<feature type="domain" description="Protein kinase" evidence="2">
    <location>
        <begin position="160"/>
        <end position="486"/>
    </location>
</feature>
<dbReference type="SUPFAM" id="SSF56112">
    <property type="entry name" value="Protein kinase-like (PK-like)"/>
    <property type="match status" value="1"/>
</dbReference>
<feature type="region of interest" description="Disordered" evidence="1">
    <location>
        <begin position="520"/>
        <end position="539"/>
    </location>
</feature>
<feature type="region of interest" description="Disordered" evidence="1">
    <location>
        <begin position="550"/>
        <end position="701"/>
    </location>
</feature>
<dbReference type="InterPro" id="IPR011009">
    <property type="entry name" value="Kinase-like_dom_sf"/>
</dbReference>
<dbReference type="SMART" id="SM00220">
    <property type="entry name" value="S_TKc"/>
    <property type="match status" value="1"/>
</dbReference>
<feature type="compositionally biased region" description="Polar residues" evidence="1">
    <location>
        <begin position="691"/>
        <end position="701"/>
    </location>
</feature>
<feature type="compositionally biased region" description="Polar residues" evidence="1">
    <location>
        <begin position="520"/>
        <end position="532"/>
    </location>
</feature>
<proteinExistence type="predicted"/>
<dbReference type="EMBL" id="JAQOWY010000125">
    <property type="protein sequence ID" value="KAK1850183.1"/>
    <property type="molecule type" value="Genomic_DNA"/>
</dbReference>
<comment type="caution">
    <text evidence="3">The sequence shown here is derived from an EMBL/GenBank/DDBJ whole genome shotgun (WGS) entry which is preliminary data.</text>
</comment>
<dbReference type="InterPro" id="IPR000719">
    <property type="entry name" value="Prot_kinase_dom"/>
</dbReference>
<evidence type="ECO:0000256" key="1">
    <source>
        <dbReference type="SAM" id="MobiDB-lite"/>
    </source>
</evidence>
<protein>
    <recommendedName>
        <fullName evidence="2">Protein kinase domain-containing protein</fullName>
    </recommendedName>
</protein>
<dbReference type="PROSITE" id="PS50011">
    <property type="entry name" value="PROTEIN_KINASE_DOM"/>
    <property type="match status" value="1"/>
</dbReference>
<evidence type="ECO:0000313" key="3">
    <source>
        <dbReference type="EMBL" id="KAK1850183.1"/>
    </source>
</evidence>
<evidence type="ECO:0000313" key="4">
    <source>
        <dbReference type="Proteomes" id="UP001243330"/>
    </source>
</evidence>
<sequence length="811" mass="91290">MEPVGAVKDFQQHVAQYIKEYDCYGNSAERDHVEFMPQIELRRFWTIEKIENVLCNTEPHILDTGQEIREHYLVVFSVLTFMARHQDISVFIRYNVDDSGLPLLATPTAASESSSDREVFERFQKSQWKFCPLTLNMGRSERKPSKRELSPFHIIPVSKTERISPRESGRRDDICLDKVTLHEQCSAYKTVVFKVLRGSSDTLKVMYDNEVDMYKNLIKEDSFNHIMRYYGSFQSLDVRVIILEYANGGTLESFFEHQPPPQSKAERELFWNCLMGLSRGLERIHNLTDSKEYSKGAWMRRGTHQDIHPQNILVCNEGFGNMHGFAFKFADMGTGHIRRMRYKGLDEDAMDQEGNGMYSAPEACVDNKGTRGIRGDNDVWALGCVASEALVWCLQGDRGRWRYHNDRIKATQQTVLKDGCHVGAFHDGTCVLNTVEDWHQKAIKTAAGDTDFYTQLSNLILGRMLVAEPKHRVDAAELYNEWNLLFPSRPALLPTNHTDPGPSTNSKTDGLECLVSDSVSQGPVRSLTTPAISATPHESRGLHIITTIPEDNFLSPSPSPGHTPSISITESPQEELSEEPPRLTTSLRVGRTYEDRRHRSVSPRPSQVSDGKATGHSVGSTDRNSISRRHTLSDSGVGLDSRPQSTTQLQTDSMNTVSKTNTIVGMEESGSSHSARRRDRSAQQSFANEVGSYNQAQLESNMTSGSRALEDTYNYTRSPSPSDRGSSQHTVATNPQSLDLIATVDLVWHICLADKTGLSKYLNPTPKKQRGRHPFKIFPQLAIDVNKVKGDKGRDQVSFQGTPRDNESARR</sequence>
<keyword evidence="4" id="KW-1185">Reference proteome</keyword>
<dbReference type="AlphaFoldDB" id="A0AAD9ALK1"/>
<dbReference type="Proteomes" id="UP001243330">
    <property type="component" value="Unassembled WGS sequence"/>
</dbReference>
<dbReference type="GO" id="GO:0004674">
    <property type="term" value="F:protein serine/threonine kinase activity"/>
    <property type="evidence" value="ECO:0007669"/>
    <property type="project" value="TreeGrafter"/>
</dbReference>
<dbReference type="PANTHER" id="PTHR24359:SF1">
    <property type="entry name" value="INHIBITOR OF NUCLEAR FACTOR KAPPA-B KINASE EPSILON SUBUNIT HOMOLOG 1-RELATED"/>
    <property type="match status" value="1"/>
</dbReference>
<name>A0AAD9ALK1_9PEZI</name>
<gene>
    <name evidence="3" type="ORF">CCHR01_07176</name>
</gene>
<evidence type="ECO:0000259" key="2">
    <source>
        <dbReference type="PROSITE" id="PS50011"/>
    </source>
</evidence>
<feature type="region of interest" description="Disordered" evidence="1">
    <location>
        <begin position="712"/>
        <end position="731"/>
    </location>
</feature>
<feature type="region of interest" description="Disordered" evidence="1">
    <location>
        <begin position="787"/>
        <end position="811"/>
    </location>
</feature>
<feature type="compositionally biased region" description="Polar residues" evidence="1">
    <location>
        <begin position="642"/>
        <end position="663"/>
    </location>
</feature>
<accession>A0AAD9ALK1</accession>
<dbReference type="PANTHER" id="PTHR24359">
    <property type="entry name" value="SERINE/THREONINE-PROTEIN KINASE SBK1"/>
    <property type="match status" value="1"/>
</dbReference>
<dbReference type="GO" id="GO:0005524">
    <property type="term" value="F:ATP binding"/>
    <property type="evidence" value="ECO:0007669"/>
    <property type="project" value="InterPro"/>
</dbReference>